<evidence type="ECO:0000256" key="5">
    <source>
        <dbReference type="ARBA" id="ARBA00022679"/>
    </source>
</evidence>
<dbReference type="PANTHER" id="PTHR45877">
    <property type="entry name" value="E3 UBIQUITIN-PROTEIN LIGASE SIAH2"/>
    <property type="match status" value="1"/>
</dbReference>
<keyword evidence="9" id="KW-0862">Zinc</keyword>
<dbReference type="SUPFAM" id="SSF57850">
    <property type="entry name" value="RING/U-box"/>
    <property type="match status" value="1"/>
</dbReference>
<comment type="catalytic activity">
    <reaction evidence="1">
        <text>S-ubiquitinyl-[E2 ubiquitin-conjugating enzyme]-L-cysteine + [acceptor protein]-L-lysine = [E2 ubiquitin-conjugating enzyme]-L-cysteine + N(6)-ubiquitinyl-[acceptor protein]-L-lysine.</text>
        <dbReference type="EC" id="2.3.2.27"/>
    </reaction>
</comment>
<dbReference type="FunFam" id="3.30.40.10:FF:000041">
    <property type="entry name" value="E3 ubiquitin-protein ligase SINAT3"/>
    <property type="match status" value="1"/>
</dbReference>
<dbReference type="UniPathway" id="UPA00143"/>
<sequence length="537" mass="62028">MERKDKNKYLKSFFIPFVISERKPCCSFIMAKSVKSVTEVLLKKNILHCAICKNLLLSTPVMLVENAGNLCSTCYNENFLESKCLQNTALEELVSTLNYPCRFRDNGCDHWSSNMDLLDHEENCPYRSKRCPMSSVTQCLWEGFASEFVAHFINCHGEHIINFENGLFYLDISFNEDELIKLLVMKNIILLLKMHLSLEKNKLFYVLCNVKDGGNNYYYSVKHKGNSDSYLKTRSRVLDSIYIYKGLDECDAVNVDLLSLQHTIKITNRITNIFKIKTYNAPVHYIGETLLQYFECPVCKSFMRPPIYQCQSGHSICNACKPRLDKCPTCRAAFGIGRNYSLEALTTGAEIALHEGVCPYKPYHCPFAQCTMSGTYELIMNHLQEFHPDHLVVSETNGYTESLRLEHNSIFVSLSNTFDRKVLLAFDHIFRLTCKRMTDYCMWAAEAIGCQSESKKFVYEVSIIDMRHPEKRLIQTNYCLNETPEEDLFRKCIMFPNSILSSYTIGGMVSYHFKIKKEEECNYPAYNQEAVDCKDQI</sequence>
<dbReference type="InterPro" id="IPR013083">
    <property type="entry name" value="Znf_RING/FYVE/PHD"/>
</dbReference>
<evidence type="ECO:0000256" key="9">
    <source>
        <dbReference type="ARBA" id="ARBA00022833"/>
    </source>
</evidence>
<dbReference type="EC" id="2.3.2.27" evidence="4"/>
<dbReference type="InterPro" id="IPR013010">
    <property type="entry name" value="Znf_SIAH"/>
</dbReference>
<dbReference type="PROSITE" id="PS51081">
    <property type="entry name" value="ZF_SIAH"/>
    <property type="match status" value="2"/>
</dbReference>
<evidence type="ECO:0000256" key="1">
    <source>
        <dbReference type="ARBA" id="ARBA00000900"/>
    </source>
</evidence>
<dbReference type="PANTHER" id="PTHR45877:SF2">
    <property type="entry name" value="E3 UBIQUITIN-PROTEIN LIGASE SINA-RELATED"/>
    <property type="match status" value="1"/>
</dbReference>
<evidence type="ECO:0000256" key="10">
    <source>
        <dbReference type="PROSITE-ProRule" id="PRU00455"/>
    </source>
</evidence>
<dbReference type="Gene3D" id="3.30.40.10">
    <property type="entry name" value="Zinc/RING finger domain, C3HC4 (zinc finger)"/>
    <property type="match status" value="3"/>
</dbReference>
<dbReference type="OrthoDB" id="620422at2759"/>
<dbReference type="InterPro" id="IPR049548">
    <property type="entry name" value="Sina-like_RING"/>
</dbReference>
<accession>A0A834IF91</accession>
<evidence type="ECO:0000313" key="13">
    <source>
        <dbReference type="EMBL" id="KAF7279654.1"/>
    </source>
</evidence>
<dbReference type="GO" id="GO:0005737">
    <property type="term" value="C:cytoplasm"/>
    <property type="evidence" value="ECO:0007669"/>
    <property type="project" value="TreeGrafter"/>
</dbReference>
<dbReference type="InterPro" id="IPR004162">
    <property type="entry name" value="SINA-like_animal"/>
</dbReference>
<dbReference type="GO" id="GO:0043161">
    <property type="term" value="P:proteasome-mediated ubiquitin-dependent protein catabolic process"/>
    <property type="evidence" value="ECO:0007669"/>
    <property type="project" value="TreeGrafter"/>
</dbReference>
<feature type="domain" description="RING-type" evidence="11">
    <location>
        <begin position="296"/>
        <end position="331"/>
    </location>
</feature>
<keyword evidence="14" id="KW-1185">Reference proteome</keyword>
<comment type="pathway">
    <text evidence="2">Protein modification; protein ubiquitination.</text>
</comment>
<evidence type="ECO:0000256" key="8">
    <source>
        <dbReference type="ARBA" id="ARBA00022786"/>
    </source>
</evidence>
<name>A0A834IF91_RHYFE</name>
<dbReference type="SUPFAM" id="SSF49599">
    <property type="entry name" value="TRAF domain-like"/>
    <property type="match status" value="2"/>
</dbReference>
<evidence type="ECO:0000256" key="4">
    <source>
        <dbReference type="ARBA" id="ARBA00012483"/>
    </source>
</evidence>
<dbReference type="GO" id="GO:0061630">
    <property type="term" value="F:ubiquitin protein ligase activity"/>
    <property type="evidence" value="ECO:0007669"/>
    <property type="project" value="UniProtKB-EC"/>
</dbReference>
<comment type="similarity">
    <text evidence="3">Belongs to the SINA (Seven in absentia) family.</text>
</comment>
<dbReference type="Proteomes" id="UP000625711">
    <property type="component" value="Unassembled WGS sequence"/>
</dbReference>
<dbReference type="Pfam" id="PF21362">
    <property type="entry name" value="Sina_RING"/>
    <property type="match status" value="1"/>
</dbReference>
<gene>
    <name evidence="13" type="ORF">GWI33_006819</name>
</gene>
<dbReference type="Pfam" id="PF21361">
    <property type="entry name" value="Sina_ZnF"/>
    <property type="match status" value="1"/>
</dbReference>
<keyword evidence="7 10" id="KW-0863">Zinc-finger</keyword>
<feature type="domain" description="SIAH-type" evidence="12">
    <location>
        <begin position="96"/>
        <end position="157"/>
    </location>
</feature>
<feature type="domain" description="SIAH-type" evidence="12">
    <location>
        <begin position="324"/>
        <end position="388"/>
    </location>
</feature>
<evidence type="ECO:0000313" key="14">
    <source>
        <dbReference type="Proteomes" id="UP000625711"/>
    </source>
</evidence>
<dbReference type="GO" id="GO:0016567">
    <property type="term" value="P:protein ubiquitination"/>
    <property type="evidence" value="ECO:0007669"/>
    <property type="project" value="UniProtKB-UniPathway"/>
</dbReference>
<proteinExistence type="inferred from homology"/>
<comment type="caution">
    <text evidence="13">The sequence shown here is derived from an EMBL/GenBank/DDBJ whole genome shotgun (WGS) entry which is preliminary data.</text>
</comment>
<dbReference type="GO" id="GO:0031624">
    <property type="term" value="F:ubiquitin conjugating enzyme binding"/>
    <property type="evidence" value="ECO:0007669"/>
    <property type="project" value="TreeGrafter"/>
</dbReference>
<evidence type="ECO:0000256" key="2">
    <source>
        <dbReference type="ARBA" id="ARBA00004906"/>
    </source>
</evidence>
<dbReference type="EMBL" id="JAACXV010000346">
    <property type="protein sequence ID" value="KAF7279654.1"/>
    <property type="molecule type" value="Genomic_DNA"/>
</dbReference>
<evidence type="ECO:0000259" key="11">
    <source>
        <dbReference type="PROSITE" id="PS50089"/>
    </source>
</evidence>
<keyword evidence="6" id="KW-0479">Metal-binding</keyword>
<dbReference type="AlphaFoldDB" id="A0A834IF91"/>
<reference evidence="13" key="1">
    <citation type="submission" date="2020-08" db="EMBL/GenBank/DDBJ databases">
        <title>Genome sequencing and assembly of the red palm weevil Rhynchophorus ferrugineus.</title>
        <authorList>
            <person name="Dias G.B."/>
            <person name="Bergman C.M."/>
            <person name="Manee M."/>
        </authorList>
    </citation>
    <scope>NUCLEOTIDE SEQUENCE</scope>
    <source>
        <strain evidence="13">AA-2017</strain>
        <tissue evidence="13">Whole larva</tissue>
    </source>
</reference>
<keyword evidence="5" id="KW-0808">Transferase</keyword>
<evidence type="ECO:0000256" key="6">
    <source>
        <dbReference type="ARBA" id="ARBA00022723"/>
    </source>
</evidence>
<dbReference type="InterPro" id="IPR001841">
    <property type="entry name" value="Znf_RING"/>
</dbReference>
<organism evidence="13 14">
    <name type="scientific">Rhynchophorus ferrugineus</name>
    <name type="common">Red palm weevil</name>
    <name type="synonym">Curculio ferrugineus</name>
    <dbReference type="NCBI Taxonomy" id="354439"/>
    <lineage>
        <taxon>Eukaryota</taxon>
        <taxon>Metazoa</taxon>
        <taxon>Ecdysozoa</taxon>
        <taxon>Arthropoda</taxon>
        <taxon>Hexapoda</taxon>
        <taxon>Insecta</taxon>
        <taxon>Pterygota</taxon>
        <taxon>Neoptera</taxon>
        <taxon>Endopterygota</taxon>
        <taxon>Coleoptera</taxon>
        <taxon>Polyphaga</taxon>
        <taxon>Cucujiformia</taxon>
        <taxon>Curculionidae</taxon>
        <taxon>Dryophthorinae</taxon>
        <taxon>Rhynchophorus</taxon>
    </lineage>
</organism>
<evidence type="ECO:0000259" key="12">
    <source>
        <dbReference type="PROSITE" id="PS51081"/>
    </source>
</evidence>
<dbReference type="GO" id="GO:0008270">
    <property type="term" value="F:zinc ion binding"/>
    <property type="evidence" value="ECO:0007669"/>
    <property type="project" value="UniProtKB-KW"/>
</dbReference>
<keyword evidence="8" id="KW-0833">Ubl conjugation pathway</keyword>
<protein>
    <recommendedName>
        <fullName evidence="4">RING-type E3 ubiquitin transferase</fullName>
        <ecNumber evidence="4">2.3.2.27</ecNumber>
    </recommendedName>
</protein>
<evidence type="ECO:0000256" key="7">
    <source>
        <dbReference type="ARBA" id="ARBA00022771"/>
    </source>
</evidence>
<dbReference type="PROSITE" id="PS50089">
    <property type="entry name" value="ZF_RING_2"/>
    <property type="match status" value="1"/>
</dbReference>
<evidence type="ECO:0000256" key="3">
    <source>
        <dbReference type="ARBA" id="ARBA00009119"/>
    </source>
</evidence>